<evidence type="ECO:0000313" key="2">
    <source>
        <dbReference type="Proteomes" id="UP001460270"/>
    </source>
</evidence>
<evidence type="ECO:0000313" key="1">
    <source>
        <dbReference type="EMBL" id="KAK7877864.1"/>
    </source>
</evidence>
<accession>A0AAW0MID6</accession>
<proteinExistence type="predicted"/>
<dbReference type="Proteomes" id="UP001460270">
    <property type="component" value="Unassembled WGS sequence"/>
</dbReference>
<protein>
    <submittedName>
        <fullName evidence="1">Uncharacterized protein</fullName>
    </submittedName>
</protein>
<gene>
    <name evidence="1" type="ORF">WMY93_031470</name>
</gene>
<comment type="caution">
    <text evidence="1">The sequence shown here is derived from an EMBL/GenBank/DDBJ whole genome shotgun (WGS) entry which is preliminary data.</text>
</comment>
<keyword evidence="2" id="KW-1185">Reference proteome</keyword>
<sequence length="105" mass="11936">MHKEMEMVFGQGHGKEMCGTYCSLAILRRFIKSDSASSPDPVYSCSSDVSADLSFDPTHSRLRALVGIDFLMQSGELWRSCERYFQRKEAREPNRKPVVTALELD</sequence>
<organism evidence="1 2">
    <name type="scientific">Mugilogobius chulae</name>
    <name type="common">yellowstripe goby</name>
    <dbReference type="NCBI Taxonomy" id="88201"/>
    <lineage>
        <taxon>Eukaryota</taxon>
        <taxon>Metazoa</taxon>
        <taxon>Chordata</taxon>
        <taxon>Craniata</taxon>
        <taxon>Vertebrata</taxon>
        <taxon>Euteleostomi</taxon>
        <taxon>Actinopterygii</taxon>
        <taxon>Neopterygii</taxon>
        <taxon>Teleostei</taxon>
        <taxon>Neoteleostei</taxon>
        <taxon>Acanthomorphata</taxon>
        <taxon>Gobiaria</taxon>
        <taxon>Gobiiformes</taxon>
        <taxon>Gobioidei</taxon>
        <taxon>Gobiidae</taxon>
        <taxon>Gobionellinae</taxon>
        <taxon>Mugilogobius</taxon>
    </lineage>
</organism>
<dbReference type="EMBL" id="JBBPFD010000668">
    <property type="protein sequence ID" value="KAK7877864.1"/>
    <property type="molecule type" value="Genomic_DNA"/>
</dbReference>
<dbReference type="AlphaFoldDB" id="A0AAW0MID6"/>
<name>A0AAW0MID6_9GOBI</name>
<reference evidence="2" key="1">
    <citation type="submission" date="2024-04" db="EMBL/GenBank/DDBJ databases">
        <title>Salinicola lusitanus LLJ914,a marine bacterium isolated from the Okinawa Trough.</title>
        <authorList>
            <person name="Li J."/>
        </authorList>
    </citation>
    <scope>NUCLEOTIDE SEQUENCE [LARGE SCALE GENOMIC DNA]</scope>
</reference>